<reference evidence="2" key="1">
    <citation type="submission" date="2024-06" db="EMBL/GenBank/DDBJ databases">
        <title>Micromonospora sp. strain HUAS YX12 genome sequences.</title>
        <authorList>
            <person name="Mo P."/>
        </authorList>
    </citation>
    <scope>NUCLEOTIDE SEQUENCE</scope>
    <source>
        <strain evidence="2">HUAS YX12</strain>
    </source>
</reference>
<dbReference type="RefSeq" id="WP_349877128.1">
    <property type="nucleotide sequence ID" value="NZ_CP157974.1"/>
</dbReference>
<name>A0AAU7QXE7_9ACTN</name>
<organism evidence="2">
    <name type="scientific">Micromonospora sp. HUAS YX12</name>
    <dbReference type="NCBI Taxonomy" id="3156396"/>
    <lineage>
        <taxon>Bacteria</taxon>
        <taxon>Bacillati</taxon>
        <taxon>Actinomycetota</taxon>
        <taxon>Actinomycetes</taxon>
        <taxon>Micromonosporales</taxon>
        <taxon>Micromonosporaceae</taxon>
        <taxon>Micromonospora</taxon>
    </lineage>
</organism>
<dbReference type="EMBL" id="CP157974">
    <property type="protein sequence ID" value="XBT80676.1"/>
    <property type="molecule type" value="Genomic_DNA"/>
</dbReference>
<dbReference type="AlphaFoldDB" id="A0AAU7QXE7"/>
<proteinExistence type="predicted"/>
<accession>A0AAU7QXE7</accession>
<sequence>MRRPATLIGAAALAAALGLAATPAPALAAPALAAPTTVTATVMATWVPWDGNHITSSAACLRRMNYIKTTYGIPSAGIKCQRFQELPPCGGEYWMVMVDADLAPPARQQDSPVATGPDLILACG</sequence>
<keyword evidence="1" id="KW-0732">Signal</keyword>
<gene>
    <name evidence="2" type="ORF">ABIH81_23930</name>
</gene>
<evidence type="ECO:0000313" key="2">
    <source>
        <dbReference type="EMBL" id="XBT80676.1"/>
    </source>
</evidence>
<protein>
    <recommendedName>
        <fullName evidence="3">Secreted protein</fullName>
    </recommendedName>
</protein>
<evidence type="ECO:0008006" key="3">
    <source>
        <dbReference type="Google" id="ProtNLM"/>
    </source>
</evidence>
<feature type="signal peptide" evidence="1">
    <location>
        <begin position="1"/>
        <end position="28"/>
    </location>
</feature>
<evidence type="ECO:0000256" key="1">
    <source>
        <dbReference type="SAM" id="SignalP"/>
    </source>
</evidence>
<feature type="chain" id="PRO_5043436948" description="Secreted protein" evidence="1">
    <location>
        <begin position="29"/>
        <end position="124"/>
    </location>
</feature>